<keyword evidence="4" id="KW-1185">Reference proteome</keyword>
<dbReference type="Gene3D" id="3.40.1620.70">
    <property type="match status" value="1"/>
</dbReference>
<dbReference type="Ensembl" id="ENSPLAT00000010549.1">
    <property type="protein sequence ID" value="ENSPLAP00000021611.1"/>
    <property type="gene ID" value="ENSPLAG00000005519.1"/>
</dbReference>
<dbReference type="InterPro" id="IPR010515">
    <property type="entry name" value="Collagenase_NC10/endostatin"/>
</dbReference>
<dbReference type="Proteomes" id="UP000261500">
    <property type="component" value="Unplaced"/>
</dbReference>
<feature type="domain" description="Collagen type XV/XVIII trimerization" evidence="2">
    <location>
        <begin position="1"/>
        <end position="37"/>
    </location>
</feature>
<feature type="domain" description="Collagenase NC10/endostatin" evidence="1">
    <location>
        <begin position="56"/>
        <end position="218"/>
    </location>
</feature>
<dbReference type="SUPFAM" id="SSF56436">
    <property type="entry name" value="C-type lectin-like"/>
    <property type="match status" value="1"/>
</dbReference>
<name>A0A3B3V9K3_9TELE</name>
<dbReference type="Gene3D" id="3.10.100.10">
    <property type="entry name" value="Mannose-Binding Protein A, subunit A"/>
    <property type="match status" value="1"/>
</dbReference>
<evidence type="ECO:0000259" key="1">
    <source>
        <dbReference type="Pfam" id="PF06482"/>
    </source>
</evidence>
<dbReference type="GeneTree" id="ENSGT00940000158212"/>
<evidence type="ECO:0008006" key="5">
    <source>
        <dbReference type="Google" id="ProtNLM"/>
    </source>
</evidence>
<proteinExistence type="predicted"/>
<organism evidence="3 4">
    <name type="scientific">Poecilia latipinna</name>
    <name type="common">sailfin molly</name>
    <dbReference type="NCBI Taxonomy" id="48699"/>
    <lineage>
        <taxon>Eukaryota</taxon>
        <taxon>Metazoa</taxon>
        <taxon>Chordata</taxon>
        <taxon>Craniata</taxon>
        <taxon>Vertebrata</taxon>
        <taxon>Euteleostomi</taxon>
        <taxon>Actinopterygii</taxon>
        <taxon>Neopterygii</taxon>
        <taxon>Teleostei</taxon>
        <taxon>Neoteleostei</taxon>
        <taxon>Acanthomorphata</taxon>
        <taxon>Ovalentaria</taxon>
        <taxon>Atherinomorphae</taxon>
        <taxon>Cyprinodontiformes</taxon>
        <taxon>Poeciliidae</taxon>
        <taxon>Poeciliinae</taxon>
        <taxon>Poecilia</taxon>
    </lineage>
</organism>
<evidence type="ECO:0000313" key="3">
    <source>
        <dbReference type="Ensembl" id="ENSPLAP00000021611.1"/>
    </source>
</evidence>
<protein>
    <recommendedName>
        <fullName evidence="5">Collagenase NC10/endostatin domain-containing protein</fullName>
    </recommendedName>
</protein>
<dbReference type="InterPro" id="IPR045463">
    <property type="entry name" value="XV/XVIII_trimerization_dom"/>
</dbReference>
<sequence>RESMMQQTSRDEEGTLAYVKATGNLFLKVPQGWKQIQVPAKSNGKKSLCGLCFKHSLNQPHSGNMMGLDMADRMCYEQAKAMGLSPNYRAFISSHKQDLVHVVYPGFRDSLPVTNLRGDVMFRNWQSIFIGNGGPVNPRIPIYSFDGRDVLADPFWPKKSIWHGSTSRGLRVVDKHCETWQADDFSVMGQSSSLTSGLLLGQQTRSCSTEFIVLCIETYKNS</sequence>
<evidence type="ECO:0000313" key="4">
    <source>
        <dbReference type="Proteomes" id="UP000261500"/>
    </source>
</evidence>
<dbReference type="InterPro" id="IPR016186">
    <property type="entry name" value="C-type_lectin-like/link_sf"/>
</dbReference>
<dbReference type="InterPro" id="IPR016187">
    <property type="entry name" value="CTDL_fold"/>
</dbReference>
<reference evidence="3" key="1">
    <citation type="submission" date="2025-08" db="UniProtKB">
        <authorList>
            <consortium name="Ensembl"/>
        </authorList>
    </citation>
    <scope>IDENTIFICATION</scope>
</reference>
<dbReference type="Pfam" id="PF06482">
    <property type="entry name" value="Endostatin"/>
    <property type="match status" value="1"/>
</dbReference>
<reference evidence="3" key="2">
    <citation type="submission" date="2025-09" db="UniProtKB">
        <authorList>
            <consortium name="Ensembl"/>
        </authorList>
    </citation>
    <scope>IDENTIFICATION</scope>
</reference>
<dbReference type="Pfam" id="PF20010">
    <property type="entry name" value="Collagen_trimer"/>
    <property type="match status" value="1"/>
</dbReference>
<dbReference type="STRING" id="48699.ENSPLAP00000021611"/>
<accession>A0A3B3V9K3</accession>
<evidence type="ECO:0000259" key="2">
    <source>
        <dbReference type="Pfam" id="PF20010"/>
    </source>
</evidence>
<dbReference type="AlphaFoldDB" id="A0A3B3V9K3"/>